<dbReference type="FunFam" id="3.30.70.360:FF:000004">
    <property type="entry name" value="Peptidase M20 domain-containing protein 2"/>
    <property type="match status" value="1"/>
</dbReference>
<dbReference type="InterPro" id="IPR052030">
    <property type="entry name" value="Peptidase_M20/M20A_hydrolases"/>
</dbReference>
<organism evidence="3 4">
    <name type="scientific">Hypholoma sublateritium (strain FD-334 SS-4)</name>
    <dbReference type="NCBI Taxonomy" id="945553"/>
    <lineage>
        <taxon>Eukaryota</taxon>
        <taxon>Fungi</taxon>
        <taxon>Dikarya</taxon>
        <taxon>Basidiomycota</taxon>
        <taxon>Agaricomycotina</taxon>
        <taxon>Agaricomycetes</taxon>
        <taxon>Agaricomycetidae</taxon>
        <taxon>Agaricales</taxon>
        <taxon>Agaricineae</taxon>
        <taxon>Strophariaceae</taxon>
        <taxon>Hypholoma</taxon>
    </lineage>
</organism>
<reference evidence="4" key="1">
    <citation type="submission" date="2014-04" db="EMBL/GenBank/DDBJ databases">
        <title>Evolutionary Origins and Diversification of the Mycorrhizal Mutualists.</title>
        <authorList>
            <consortium name="DOE Joint Genome Institute"/>
            <consortium name="Mycorrhizal Genomics Consortium"/>
            <person name="Kohler A."/>
            <person name="Kuo A."/>
            <person name="Nagy L.G."/>
            <person name="Floudas D."/>
            <person name="Copeland A."/>
            <person name="Barry K.W."/>
            <person name="Cichocki N."/>
            <person name="Veneault-Fourrey C."/>
            <person name="LaButti K."/>
            <person name="Lindquist E.A."/>
            <person name="Lipzen A."/>
            <person name="Lundell T."/>
            <person name="Morin E."/>
            <person name="Murat C."/>
            <person name="Riley R."/>
            <person name="Ohm R."/>
            <person name="Sun H."/>
            <person name="Tunlid A."/>
            <person name="Henrissat B."/>
            <person name="Grigoriev I.V."/>
            <person name="Hibbett D.S."/>
            <person name="Martin F."/>
        </authorList>
    </citation>
    <scope>NUCLEOTIDE SEQUENCE [LARGE SCALE GENOMIC DNA]</scope>
    <source>
        <strain evidence="4">FD-334 SS-4</strain>
    </source>
</reference>
<protein>
    <recommendedName>
        <fullName evidence="2">Peptidase M20 dimerisation domain-containing protein</fullName>
    </recommendedName>
</protein>
<accession>A0A0D2Q8J1</accession>
<dbReference type="PANTHER" id="PTHR30575">
    <property type="entry name" value="PEPTIDASE M20"/>
    <property type="match status" value="1"/>
</dbReference>
<evidence type="ECO:0000256" key="1">
    <source>
        <dbReference type="ARBA" id="ARBA00006247"/>
    </source>
</evidence>
<dbReference type="AlphaFoldDB" id="A0A0D2Q8J1"/>
<dbReference type="InterPro" id="IPR017439">
    <property type="entry name" value="Amidohydrolase"/>
</dbReference>
<dbReference type="SUPFAM" id="SSF53187">
    <property type="entry name" value="Zn-dependent exopeptidases"/>
    <property type="match status" value="1"/>
</dbReference>
<dbReference type="Gene3D" id="3.40.630.10">
    <property type="entry name" value="Zn peptidases"/>
    <property type="match status" value="1"/>
</dbReference>
<dbReference type="SUPFAM" id="SSF55031">
    <property type="entry name" value="Bacterial exopeptidase dimerisation domain"/>
    <property type="match status" value="1"/>
</dbReference>
<name>A0A0D2Q8J1_HYPSF</name>
<dbReference type="NCBIfam" id="TIGR01891">
    <property type="entry name" value="amidohydrolases"/>
    <property type="match status" value="1"/>
</dbReference>
<dbReference type="OMA" id="HRSCAKT"/>
<dbReference type="Gene3D" id="3.30.70.360">
    <property type="match status" value="1"/>
</dbReference>
<evidence type="ECO:0000313" key="3">
    <source>
        <dbReference type="EMBL" id="KJA28025.1"/>
    </source>
</evidence>
<evidence type="ECO:0000313" key="4">
    <source>
        <dbReference type="Proteomes" id="UP000054270"/>
    </source>
</evidence>
<evidence type="ECO:0000259" key="2">
    <source>
        <dbReference type="Pfam" id="PF07687"/>
    </source>
</evidence>
<dbReference type="GO" id="GO:0016805">
    <property type="term" value="F:dipeptidase activity"/>
    <property type="evidence" value="ECO:0007669"/>
    <property type="project" value="TreeGrafter"/>
</dbReference>
<dbReference type="Pfam" id="PF01546">
    <property type="entry name" value="Peptidase_M20"/>
    <property type="match status" value="1"/>
</dbReference>
<comment type="similarity">
    <text evidence="1">Belongs to the peptidase M20A family.</text>
</comment>
<dbReference type="InterPro" id="IPR011650">
    <property type="entry name" value="Peptidase_M20_dimer"/>
</dbReference>
<keyword evidence="4" id="KW-1185">Reference proteome</keyword>
<dbReference type="InterPro" id="IPR002933">
    <property type="entry name" value="Peptidase_M20"/>
</dbReference>
<proteinExistence type="inferred from homology"/>
<dbReference type="InterPro" id="IPR036264">
    <property type="entry name" value="Bact_exopeptidase_dim_dom"/>
</dbReference>
<dbReference type="Pfam" id="PF07687">
    <property type="entry name" value="M20_dimer"/>
    <property type="match status" value="1"/>
</dbReference>
<dbReference type="EMBL" id="KN817522">
    <property type="protein sequence ID" value="KJA28025.1"/>
    <property type="molecule type" value="Genomic_DNA"/>
</dbReference>
<dbReference type="OrthoDB" id="6119954at2759"/>
<dbReference type="PANTHER" id="PTHR30575:SF0">
    <property type="entry name" value="XAA-ARG DIPEPTIDASE"/>
    <property type="match status" value="1"/>
</dbReference>
<dbReference type="Proteomes" id="UP000054270">
    <property type="component" value="Unassembled WGS sequence"/>
</dbReference>
<dbReference type="CDD" id="cd05672">
    <property type="entry name" value="M20_ACY1L2-like"/>
    <property type="match status" value="1"/>
</dbReference>
<feature type="domain" description="Peptidase M20 dimerisation" evidence="2">
    <location>
        <begin position="276"/>
        <end position="363"/>
    </location>
</feature>
<gene>
    <name evidence="3" type="ORF">HYPSUDRAFT_34300</name>
</gene>
<dbReference type="STRING" id="945553.A0A0D2Q8J1"/>
<sequence length="494" mass="53219">MDTPTLNIQPGCFGGFFARRTQKKAPTHASALQESSQGLSHEGCLEITHTAEKKEDRYYSAFHDFSYGKQDDWWIVGHHEQLPPYLPKADVAARSGDISSLIEQSLDKINGKLRELSLKIHDHPETNFEEKFAHDLLTNFMEKQGFAVTRHYLGLDTAWRAEYAQGQGGRVVGINSEMDALPGLGHACGHNLIAIAGVGVAVALKTALEARRDVAGKIVLLGTPAEEGGGGKIILLERGAYKEMDVCMMCHPAAGAVHSTSIASTTSMQTIYAEYSGQSAHAGQAPWEGTNALDAAVLAYSSISMLRQQIKPDHRVHGIIAGNNWLANVIPDNSKMKWIARAPTSLEVSVLADRLINCMKAAAIATGCEIEVKLGPAYFDLRQNSVLAQDFTDIVGSRYGLPTLSGEHSASTDFGNVSYALPALHPSFAIPTVLNGGNHTPGFTKAARSEEAHKATILVAKGLALTAFRVLTDAEFLSKVQASFEQCTPGQLTD</sequence>